<organism evidence="1 2">
    <name type="scientific">Dreissena polymorpha</name>
    <name type="common">Zebra mussel</name>
    <name type="synonym">Mytilus polymorpha</name>
    <dbReference type="NCBI Taxonomy" id="45954"/>
    <lineage>
        <taxon>Eukaryota</taxon>
        <taxon>Metazoa</taxon>
        <taxon>Spiralia</taxon>
        <taxon>Lophotrochozoa</taxon>
        <taxon>Mollusca</taxon>
        <taxon>Bivalvia</taxon>
        <taxon>Autobranchia</taxon>
        <taxon>Heteroconchia</taxon>
        <taxon>Euheterodonta</taxon>
        <taxon>Imparidentia</taxon>
        <taxon>Neoheterodontei</taxon>
        <taxon>Myida</taxon>
        <taxon>Dreissenoidea</taxon>
        <taxon>Dreissenidae</taxon>
        <taxon>Dreissena</taxon>
    </lineage>
</organism>
<reference evidence="1" key="2">
    <citation type="submission" date="2020-11" db="EMBL/GenBank/DDBJ databases">
        <authorList>
            <person name="McCartney M.A."/>
            <person name="Auch B."/>
            <person name="Kono T."/>
            <person name="Mallez S."/>
            <person name="Becker A."/>
            <person name="Gohl D.M."/>
            <person name="Silverstein K.A.T."/>
            <person name="Koren S."/>
            <person name="Bechman K.B."/>
            <person name="Herman A."/>
            <person name="Abrahante J.E."/>
            <person name="Garbe J."/>
        </authorList>
    </citation>
    <scope>NUCLEOTIDE SEQUENCE</scope>
    <source>
        <strain evidence="1">Duluth1</strain>
        <tissue evidence="1">Whole animal</tissue>
    </source>
</reference>
<keyword evidence="2" id="KW-1185">Reference proteome</keyword>
<reference evidence="1" key="1">
    <citation type="journal article" date="2019" name="bioRxiv">
        <title>The Genome of the Zebra Mussel, Dreissena polymorpha: A Resource for Invasive Species Research.</title>
        <authorList>
            <person name="McCartney M.A."/>
            <person name="Auch B."/>
            <person name="Kono T."/>
            <person name="Mallez S."/>
            <person name="Zhang Y."/>
            <person name="Obille A."/>
            <person name="Becker A."/>
            <person name="Abrahante J.E."/>
            <person name="Garbe J."/>
            <person name="Badalamenti J.P."/>
            <person name="Herman A."/>
            <person name="Mangelson H."/>
            <person name="Liachko I."/>
            <person name="Sullivan S."/>
            <person name="Sone E.D."/>
            <person name="Koren S."/>
            <person name="Silverstein K.A.T."/>
            <person name="Beckman K.B."/>
            <person name="Gohl D.M."/>
        </authorList>
    </citation>
    <scope>NUCLEOTIDE SEQUENCE</scope>
    <source>
        <strain evidence="1">Duluth1</strain>
        <tissue evidence="1">Whole animal</tissue>
    </source>
</reference>
<gene>
    <name evidence="1" type="ORF">DPMN_033730</name>
</gene>
<dbReference type="SUPFAM" id="SSF50978">
    <property type="entry name" value="WD40 repeat-like"/>
    <property type="match status" value="1"/>
</dbReference>
<evidence type="ECO:0000313" key="2">
    <source>
        <dbReference type="Proteomes" id="UP000828390"/>
    </source>
</evidence>
<dbReference type="Proteomes" id="UP000828390">
    <property type="component" value="Unassembled WGS sequence"/>
</dbReference>
<sequence length="89" mass="9824">MKCTILNERLQRLGTPYKFKQPPYSVVCVSHDTLCVTGGVKQVCLLSVSTDNTITLTRKFTTSSEFYSICCKSPSNVVVSTCDDDPRPA</sequence>
<name>A0A9D4RJ33_DREPO</name>
<accession>A0A9D4RJ33</accession>
<evidence type="ECO:0000313" key="1">
    <source>
        <dbReference type="EMBL" id="KAH3870541.1"/>
    </source>
</evidence>
<dbReference type="InterPro" id="IPR036322">
    <property type="entry name" value="WD40_repeat_dom_sf"/>
</dbReference>
<protein>
    <submittedName>
        <fullName evidence="1">Uncharacterized protein</fullName>
    </submittedName>
</protein>
<dbReference type="EMBL" id="JAIWYP010000002">
    <property type="protein sequence ID" value="KAH3870541.1"/>
    <property type="molecule type" value="Genomic_DNA"/>
</dbReference>
<dbReference type="AlphaFoldDB" id="A0A9D4RJ33"/>
<proteinExistence type="predicted"/>
<comment type="caution">
    <text evidence="1">The sequence shown here is derived from an EMBL/GenBank/DDBJ whole genome shotgun (WGS) entry which is preliminary data.</text>
</comment>